<reference evidence="1" key="1">
    <citation type="journal article" date="2023" name="Nat. Commun.">
        <title>Diploid and tetraploid genomes of Acorus and the evolution of monocots.</title>
        <authorList>
            <person name="Ma L."/>
            <person name="Liu K.W."/>
            <person name="Li Z."/>
            <person name="Hsiao Y.Y."/>
            <person name="Qi Y."/>
            <person name="Fu T."/>
            <person name="Tang G.D."/>
            <person name="Zhang D."/>
            <person name="Sun W.H."/>
            <person name="Liu D.K."/>
            <person name="Li Y."/>
            <person name="Chen G.Z."/>
            <person name="Liu X.D."/>
            <person name="Liao X.Y."/>
            <person name="Jiang Y.T."/>
            <person name="Yu X."/>
            <person name="Hao Y."/>
            <person name="Huang J."/>
            <person name="Zhao X.W."/>
            <person name="Ke S."/>
            <person name="Chen Y.Y."/>
            <person name="Wu W.L."/>
            <person name="Hsu J.L."/>
            <person name="Lin Y.F."/>
            <person name="Huang M.D."/>
            <person name="Li C.Y."/>
            <person name="Huang L."/>
            <person name="Wang Z.W."/>
            <person name="Zhao X."/>
            <person name="Zhong W.Y."/>
            <person name="Peng D.H."/>
            <person name="Ahmad S."/>
            <person name="Lan S."/>
            <person name="Zhang J.S."/>
            <person name="Tsai W.C."/>
            <person name="Van de Peer Y."/>
            <person name="Liu Z.J."/>
        </authorList>
    </citation>
    <scope>NUCLEOTIDE SEQUENCE</scope>
    <source>
        <strain evidence="1">SCP</strain>
    </source>
</reference>
<dbReference type="AlphaFoldDB" id="A0AAV9B581"/>
<dbReference type="Proteomes" id="UP001179952">
    <property type="component" value="Unassembled WGS sequence"/>
</dbReference>
<organism evidence="1 2">
    <name type="scientific">Acorus gramineus</name>
    <name type="common">Dwarf sweet flag</name>
    <dbReference type="NCBI Taxonomy" id="55184"/>
    <lineage>
        <taxon>Eukaryota</taxon>
        <taxon>Viridiplantae</taxon>
        <taxon>Streptophyta</taxon>
        <taxon>Embryophyta</taxon>
        <taxon>Tracheophyta</taxon>
        <taxon>Spermatophyta</taxon>
        <taxon>Magnoliopsida</taxon>
        <taxon>Liliopsida</taxon>
        <taxon>Acoraceae</taxon>
        <taxon>Acorus</taxon>
    </lineage>
</organism>
<comment type="caution">
    <text evidence="1">The sequence shown here is derived from an EMBL/GenBank/DDBJ whole genome shotgun (WGS) entry which is preliminary data.</text>
</comment>
<dbReference type="SUPFAM" id="SSF52047">
    <property type="entry name" value="RNI-like"/>
    <property type="match status" value="1"/>
</dbReference>
<name>A0AAV9B581_ACOGR</name>
<dbReference type="Gene3D" id="3.80.10.10">
    <property type="entry name" value="Ribonuclease Inhibitor"/>
    <property type="match status" value="1"/>
</dbReference>
<gene>
    <name evidence="1" type="ORF">QJS04_geneDACA013091</name>
</gene>
<proteinExistence type="predicted"/>
<protein>
    <submittedName>
        <fullName evidence="1">Disease resistance protein</fullName>
    </submittedName>
</protein>
<dbReference type="EMBL" id="JAUJYN010000005">
    <property type="protein sequence ID" value="KAK1271356.1"/>
    <property type="molecule type" value="Genomic_DNA"/>
</dbReference>
<sequence length="296" mass="33319">MTSLKNLIHLTVDYVYFLQRLPALGLLPQLKLLCISCNEDIKIIGSEFMFGGRGRRGGGGGAFPKLQVLGFYFMNGWEEWRDGMEEEEERGRIIIIGDGGGGVVPVDIHQQPILPLLTSLVLYGCPKLRSLPMSLLRHATNLTHLQLREVGVEDIGGLVHVRELELTLCDKLESLWKLPALESLKVGNCPSLKDMTNLGVASLTHITFNCLSDNNMEALKGVNVTDETRLVIQGSIELIRKCIPELNGPYWPTIQRFPHVHARTWYVHHYHFSYTKSTSDFENNLPPPELHEVNVE</sequence>
<dbReference type="PANTHER" id="PTHR47186:SF3">
    <property type="entry name" value="OS09G0267800 PROTEIN"/>
    <property type="match status" value="1"/>
</dbReference>
<accession>A0AAV9B581</accession>
<evidence type="ECO:0000313" key="1">
    <source>
        <dbReference type="EMBL" id="KAK1271356.1"/>
    </source>
</evidence>
<dbReference type="PANTHER" id="PTHR47186">
    <property type="entry name" value="LEUCINE-RICH REPEAT-CONTAINING PROTEIN 57"/>
    <property type="match status" value="1"/>
</dbReference>
<reference evidence="1" key="2">
    <citation type="submission" date="2023-06" db="EMBL/GenBank/DDBJ databases">
        <authorList>
            <person name="Ma L."/>
            <person name="Liu K.-W."/>
            <person name="Li Z."/>
            <person name="Hsiao Y.-Y."/>
            <person name="Qi Y."/>
            <person name="Fu T."/>
            <person name="Tang G."/>
            <person name="Zhang D."/>
            <person name="Sun W.-H."/>
            <person name="Liu D.-K."/>
            <person name="Li Y."/>
            <person name="Chen G.-Z."/>
            <person name="Liu X.-D."/>
            <person name="Liao X.-Y."/>
            <person name="Jiang Y.-T."/>
            <person name="Yu X."/>
            <person name="Hao Y."/>
            <person name="Huang J."/>
            <person name="Zhao X.-W."/>
            <person name="Ke S."/>
            <person name="Chen Y.-Y."/>
            <person name="Wu W.-L."/>
            <person name="Hsu J.-L."/>
            <person name="Lin Y.-F."/>
            <person name="Huang M.-D."/>
            <person name="Li C.-Y."/>
            <person name="Huang L."/>
            <person name="Wang Z.-W."/>
            <person name="Zhao X."/>
            <person name="Zhong W.-Y."/>
            <person name="Peng D.-H."/>
            <person name="Ahmad S."/>
            <person name="Lan S."/>
            <person name="Zhang J.-S."/>
            <person name="Tsai W.-C."/>
            <person name="Van De Peer Y."/>
            <person name="Liu Z.-J."/>
        </authorList>
    </citation>
    <scope>NUCLEOTIDE SEQUENCE</scope>
    <source>
        <strain evidence="1">SCP</strain>
        <tissue evidence="1">Leaves</tissue>
    </source>
</reference>
<evidence type="ECO:0000313" key="2">
    <source>
        <dbReference type="Proteomes" id="UP001179952"/>
    </source>
</evidence>
<keyword evidence="2" id="KW-1185">Reference proteome</keyword>
<dbReference type="InterPro" id="IPR032675">
    <property type="entry name" value="LRR_dom_sf"/>
</dbReference>